<evidence type="ECO:0000313" key="1">
    <source>
        <dbReference type="EMBL" id="MFI5681626.1"/>
    </source>
</evidence>
<dbReference type="EMBL" id="JBITDC010000031">
    <property type="protein sequence ID" value="MFI5681626.1"/>
    <property type="molecule type" value="Genomic_DNA"/>
</dbReference>
<gene>
    <name evidence="1" type="ORF">ACIA8P_44755</name>
</gene>
<reference evidence="1 2" key="1">
    <citation type="submission" date="2024-10" db="EMBL/GenBank/DDBJ databases">
        <title>The Natural Products Discovery Center: Release of the First 8490 Sequenced Strains for Exploring Actinobacteria Biosynthetic Diversity.</title>
        <authorList>
            <person name="Kalkreuter E."/>
            <person name="Kautsar S.A."/>
            <person name="Yang D."/>
            <person name="Bader C.D."/>
            <person name="Teijaro C.N."/>
            <person name="Fluegel L."/>
            <person name="Davis C.M."/>
            <person name="Simpson J.R."/>
            <person name="Lauterbach L."/>
            <person name="Steele A.D."/>
            <person name="Gui C."/>
            <person name="Meng S."/>
            <person name="Li G."/>
            <person name="Viehrig K."/>
            <person name="Ye F."/>
            <person name="Su P."/>
            <person name="Kiefer A.F."/>
            <person name="Nichols A."/>
            <person name="Cepeda A.J."/>
            <person name="Yan W."/>
            <person name="Fan B."/>
            <person name="Jiang Y."/>
            <person name="Adhikari A."/>
            <person name="Zheng C.-J."/>
            <person name="Schuster L."/>
            <person name="Cowan T.M."/>
            <person name="Smanski M.J."/>
            <person name="Chevrette M.G."/>
            <person name="De Carvalho L.P.S."/>
            <person name="Shen B."/>
        </authorList>
    </citation>
    <scope>NUCLEOTIDE SEQUENCE [LARGE SCALE GENOMIC DNA]</scope>
    <source>
        <strain evidence="1 2">NPDC051599</strain>
    </source>
</reference>
<name>A0ABW7YGT4_STRCE</name>
<dbReference type="Proteomes" id="UP001612415">
    <property type="component" value="Unassembled WGS sequence"/>
</dbReference>
<organism evidence="1 2">
    <name type="scientific">Streptomyces cellulosae</name>
    <dbReference type="NCBI Taxonomy" id="1968"/>
    <lineage>
        <taxon>Bacteria</taxon>
        <taxon>Bacillati</taxon>
        <taxon>Actinomycetota</taxon>
        <taxon>Actinomycetes</taxon>
        <taxon>Kitasatosporales</taxon>
        <taxon>Streptomycetaceae</taxon>
        <taxon>Streptomyces</taxon>
    </lineage>
</organism>
<comment type="caution">
    <text evidence="1">The sequence shown here is derived from an EMBL/GenBank/DDBJ whole genome shotgun (WGS) entry which is preliminary data.</text>
</comment>
<evidence type="ECO:0000313" key="2">
    <source>
        <dbReference type="Proteomes" id="UP001612415"/>
    </source>
</evidence>
<sequence length="109" mass="12296">MHDLIRRTLEWLRLLFAPGTGKRRRPRRHPYPSLYLAPVRPAIPLPRHRSPYGLPAPLDGTDSALVRPYLAALEQEAALQQHRRLALVLAADFGIDLDRHLIGAQEVAA</sequence>
<dbReference type="RefSeq" id="WP_398662457.1">
    <property type="nucleotide sequence ID" value="NZ_JBITDC010000031.1"/>
</dbReference>
<accession>A0ABW7YGT4</accession>
<keyword evidence="2" id="KW-1185">Reference proteome</keyword>
<proteinExistence type="predicted"/>
<protein>
    <submittedName>
        <fullName evidence="1">Uncharacterized protein</fullName>
    </submittedName>
</protein>